<feature type="domain" description="Cell morphogenesis central region" evidence="4">
    <location>
        <begin position="1485"/>
        <end position="1749"/>
    </location>
</feature>
<dbReference type="InterPro" id="IPR029473">
    <property type="entry name" value="MOR2-PAG1_mid"/>
</dbReference>
<feature type="domain" description="Cell morphogenesis protein N-terminal" evidence="2">
    <location>
        <begin position="375"/>
        <end position="958"/>
    </location>
</feature>
<feature type="domain" description="Cell morphogenesis protein C-terminal" evidence="3">
    <location>
        <begin position="2001"/>
        <end position="2251"/>
    </location>
</feature>
<evidence type="ECO:0000259" key="4">
    <source>
        <dbReference type="Pfam" id="PF14228"/>
    </source>
</evidence>
<evidence type="ECO:0000256" key="1">
    <source>
        <dbReference type="SAM" id="MobiDB-lite"/>
    </source>
</evidence>
<organism evidence="5 6">
    <name type="scientific">Salinomyces thailandicus</name>
    <dbReference type="NCBI Taxonomy" id="706561"/>
    <lineage>
        <taxon>Eukaryota</taxon>
        <taxon>Fungi</taxon>
        <taxon>Dikarya</taxon>
        <taxon>Ascomycota</taxon>
        <taxon>Pezizomycotina</taxon>
        <taxon>Dothideomycetes</taxon>
        <taxon>Dothideomycetidae</taxon>
        <taxon>Mycosphaerellales</taxon>
        <taxon>Teratosphaeriaceae</taxon>
        <taxon>Salinomyces</taxon>
    </lineage>
</organism>
<dbReference type="PANTHER" id="PTHR12295">
    <property type="entry name" value="FURRY-RELATED"/>
    <property type="match status" value="1"/>
</dbReference>
<feature type="domain" description="Cell morphogenesis central region" evidence="4">
    <location>
        <begin position="1780"/>
        <end position="1958"/>
    </location>
</feature>
<feature type="region of interest" description="Disordered" evidence="1">
    <location>
        <begin position="1190"/>
        <end position="1210"/>
    </location>
</feature>
<feature type="compositionally biased region" description="Low complexity" evidence="1">
    <location>
        <begin position="2466"/>
        <end position="2483"/>
    </location>
</feature>
<gene>
    <name evidence="5" type="ORF">B0A50_05911</name>
</gene>
<dbReference type="InterPro" id="IPR016024">
    <property type="entry name" value="ARM-type_fold"/>
</dbReference>
<evidence type="ECO:0000259" key="3">
    <source>
        <dbReference type="Pfam" id="PF14225"/>
    </source>
</evidence>
<dbReference type="InterPro" id="IPR039867">
    <property type="entry name" value="Furry/Tao3/Mor2"/>
</dbReference>
<reference evidence="5 6" key="1">
    <citation type="submission" date="2017-03" db="EMBL/GenBank/DDBJ databases">
        <title>Genomes of endolithic fungi from Antarctica.</title>
        <authorList>
            <person name="Coleine C."/>
            <person name="Masonjones S."/>
            <person name="Stajich J.E."/>
        </authorList>
    </citation>
    <scope>NUCLEOTIDE SEQUENCE [LARGE SCALE GENOMIC DNA]</scope>
    <source>
        <strain evidence="5 6">CCFEE 6315</strain>
    </source>
</reference>
<dbReference type="SUPFAM" id="SSF48371">
    <property type="entry name" value="ARM repeat"/>
    <property type="match status" value="1"/>
</dbReference>
<feature type="region of interest" description="Disordered" evidence="1">
    <location>
        <begin position="2454"/>
        <end position="2589"/>
    </location>
</feature>
<feature type="compositionally biased region" description="Acidic residues" evidence="1">
    <location>
        <begin position="2497"/>
        <end position="2509"/>
    </location>
</feature>
<feature type="compositionally biased region" description="Polar residues" evidence="1">
    <location>
        <begin position="98"/>
        <end position="113"/>
    </location>
</feature>
<evidence type="ECO:0008006" key="7">
    <source>
        <dbReference type="Google" id="ProtNLM"/>
    </source>
</evidence>
<feature type="region of interest" description="Disordered" evidence="1">
    <location>
        <begin position="173"/>
        <end position="242"/>
    </location>
</feature>
<feature type="region of interest" description="Disordered" evidence="1">
    <location>
        <begin position="1"/>
        <end position="127"/>
    </location>
</feature>
<dbReference type="EMBL" id="NAJL01000037">
    <property type="protein sequence ID" value="TKA25213.1"/>
    <property type="molecule type" value="Genomic_DNA"/>
</dbReference>
<dbReference type="GO" id="GO:0005938">
    <property type="term" value="C:cell cortex"/>
    <property type="evidence" value="ECO:0007669"/>
    <property type="project" value="TreeGrafter"/>
</dbReference>
<evidence type="ECO:0000313" key="6">
    <source>
        <dbReference type="Proteomes" id="UP000308549"/>
    </source>
</evidence>
<dbReference type="InterPro" id="IPR025614">
    <property type="entry name" value="Cell_morpho_N"/>
</dbReference>
<comment type="caution">
    <text evidence="5">The sequence shown here is derived from an EMBL/GenBank/DDBJ whole genome shotgun (WGS) entry which is preliminary data.</text>
</comment>
<dbReference type="InterPro" id="IPR025481">
    <property type="entry name" value="Cell_Morphogen_C"/>
</dbReference>
<dbReference type="OrthoDB" id="6287725at2759"/>
<dbReference type="Pfam" id="PF14228">
    <property type="entry name" value="MOR2-PAG1_mid"/>
    <property type="match status" value="3"/>
</dbReference>
<name>A0A4U0TSK7_9PEZI</name>
<feature type="compositionally biased region" description="Low complexity" evidence="1">
    <location>
        <begin position="2538"/>
        <end position="2549"/>
    </location>
</feature>
<dbReference type="Proteomes" id="UP000308549">
    <property type="component" value="Unassembled WGS sequence"/>
</dbReference>
<feature type="compositionally biased region" description="Basic and acidic residues" evidence="1">
    <location>
        <begin position="2510"/>
        <end position="2519"/>
    </location>
</feature>
<feature type="compositionally biased region" description="Low complexity" evidence="1">
    <location>
        <begin position="54"/>
        <end position="67"/>
    </location>
</feature>
<feature type="compositionally biased region" description="Basic residues" evidence="1">
    <location>
        <begin position="222"/>
        <end position="236"/>
    </location>
</feature>
<sequence length="2589" mass="287905">MAQGKPALLQGTGRAAGQGATQAGSLRVTARRGRSVSKSAVPVPSPPDGRPIIAPSSASAAPAELSASPPPEPLLVAPPTAPFPISREHSLTRGRALSASSPRNAPSRGTTPAAQARAKQSLDVERKPSLYGHHRQTSIVHGVQHSRNPSLLASANTSPMSTHKIMTNPTQDNIGANGGPGLKKSPSMSTLHNTGANSAALPVNRSFDSSGVVQRRPERMHSGRVKRSHERQRSHSRPQAQQELKTVGEYALHHLFTSFIFEADERIEQCIPRSDGSEPRVEAVCGPGADPAFDQLISSLGHINRHKPKSLIDSVIHWRKKKADIANQMFGELQQMREMHQITQRPHGNGSIAAPASPPGSQDVYVKEQGLTMADRRSTVSIYILCRVLIEIIGQTTLKALNDPDGNLNTAGRLEDVIYGQLSSAEPELLDKSAIIHANWVIRGQLLGVMSGVRFEEVADRFIKDLDKAQKKLSVKGMAEPKLAAKTSLLVQSMRWLKIRSQPPEAWHHACDTLQLLAKFFAEVHGRVMKYAYAQLFEHLLLQLPATATSELNAPRWKEVINMLQPKITQMLSKADHWPFVYPLQAVLLCVSPAEQFATQWLPLVTSVQPKARDRVGRSHALKAVCRLVWRYLYRQQDSQNAISRKLEEIVKLVFQGGKRVLISTDPVIADPLIQLIRIIGYKQQDLCFRMIIFPLMNSELFSGPEKDLRIENLDPEKTVIAIRAFLAIMADLEKGEAPPFPVNFECDALMDPSGRSPTTHRRTNSQGFAVSAGRTERLSRPVMTSSLNDITKEYYVRFCKILGQLTIICDNTFGGQAVLDEKFASHTPKTPMAEAFSFNKRDELMHPTDLRQHYYDLLHVAVEALPRCLSPHLPINSLVNLLCTGTAHVQSHIANSSAQSLKSIARQSHAQQVTIGFARFIFNFDDRYATVSDGSLLGPGHIENTLKLYVELLQIWIDDIQQRTRKAKAEPVDDEEPKHRALPLDLSGVLAHVDEVESHGLFFLCSPSRAVRAVAVNVLRLITKFDTALGKPSTRIISILEGSSQQVIDVNDERLSLAERSRLQKGLRKSNLNSTLVELCSSDVAHDANLWFKVFPNLVRLSSEICLHAVALTRELVCQRLSHSYRTISALAEGHKPTAYTALEQAFAPVRPNTRLTSSVPEILIEQWKIHLIFACTTLTNIGGSANHLPVSSHSSQHTRKSSKSSSTSQEKIASASELFSRVVPFLAVSNTSVRSAASAGLGASNVTLFPTLLECLQPYVAACSSEAKERLASHQRSVSSPRRSRRTDYLRTEITNLLSLTCHLLQDSGVANDDYVLTYMVDYAKHLRIFLSDTEIQNELEFQKLRTHYCTLVETLYDCTKELKDHPRWFSFQSRQATFALMENWCGFSPNESQLRRHEDNLRRSLLDREQDLRNRGIINSAIEKEKNELQTAALSAMASLCAGPLNFIADNKILMQFDVRRLLSWISAIFEAPSDRTHAIGRGALQNLIVHNLHQPSLMAQTMRMCYIARSPKALTSYFEVVTKVLTENTNVTTPFWKILCAGLYTLGNEDSNIRMKSATVLRALEERQGKTSKLQDLDISVSDKTTAVYKLAQFEISRRLAKQHPELAFHVFSEFSAYFNELQPDHQRNMVSGMLPWIQTIELQLDPNGGPTSTSYMLLVNLFEITVKISITMHNEIQALWQALATGPYAGNVQLVLDFIIRICLDRKEHNFVVYAKQIVVFLSKTPAGARVIEYLLLQICPKTMVAERRDSLQAPHDTAGLPYIADLSVVLPSGAKQNGLSLGQLCMILLVDLVVSPIQLPADKIPTLLQVVLVQWDQYANIVQDQAREMLVHLIHELVISKIEPGSTEPDKKSIEDFIESVRRHDAKIMWSYADSEVRAGEETSRAVSEPMSYVVDEVVRILSVTYPNIREDWGKVTMQWATSCAVRHVACRSFQVFRCIFSTLDQQMLADMLARLSNTIADDENHDYLVFSLEILTTLRSIIDALTPLDLLQYPQLFWTTCACLDTIFEREFQEGLSMLALLLEKMDLSDPAVLKLLRESQPPKWEGGFFGLHSLLYKGVRSSASMERSLAIMESLIKLPSSEVVGAEERLLFTVLANLPRYLLQFESEAPDLKCLDSAATLAIAAEGQGQVSLAEALDAFAQDRCRSDKDFLVQTIKAVRAAFFPSLEFRSLVFLLGMVNNESDWFKVKTLRILSVIVSDVDMRKPGIVGQGPDLISPLLRLLQTEHCQQALEVLDNIIEMTGTPLDNKHLRMSMAGSHSSRATRKEYESTKSLYGIPEQSGWSIPMPAIHSAQTRSNVHAVFYTLAYVGLGGVQEESTTPDIEFHKDDYQYDSYFTDRTATMMSDDTRADGNMGELAVKLDSLDDFFEEDEEHPSALGSDGLGRHSGGIEERETLYDQQALPILHKSLKRNTSVTSFKTGFASNEMRLQPPRESVAMNPGAFANPLLRPGLHNRSITSPAMTTTTSTTPTTMSRTRPRLQNDLMSGDEAGDEPEPFSDDDISIHRSHTSDSQDSQHTVKHHAGLGANFRQGLRRLTSGGSSRREARDALKAVASVPGKGGPKVPKVPAHFLPGHPMSAEP</sequence>
<feature type="compositionally biased region" description="Low complexity" evidence="1">
    <location>
        <begin position="7"/>
        <end position="24"/>
    </location>
</feature>
<evidence type="ECO:0000313" key="5">
    <source>
        <dbReference type="EMBL" id="TKA25213.1"/>
    </source>
</evidence>
<evidence type="ECO:0000259" key="2">
    <source>
        <dbReference type="Pfam" id="PF14222"/>
    </source>
</evidence>
<dbReference type="Pfam" id="PF14225">
    <property type="entry name" value="MOR2-PAG1_C"/>
    <property type="match status" value="1"/>
</dbReference>
<dbReference type="GO" id="GO:0030427">
    <property type="term" value="C:site of polarized growth"/>
    <property type="evidence" value="ECO:0007669"/>
    <property type="project" value="TreeGrafter"/>
</dbReference>
<dbReference type="PANTHER" id="PTHR12295:SF30">
    <property type="entry name" value="PROTEIN FURRY"/>
    <property type="match status" value="1"/>
</dbReference>
<protein>
    <recommendedName>
        <fullName evidence="7">Cell morphogenesis protein</fullName>
    </recommendedName>
</protein>
<keyword evidence="6" id="KW-1185">Reference proteome</keyword>
<feature type="compositionally biased region" description="Polar residues" evidence="1">
    <location>
        <begin position="186"/>
        <end position="197"/>
    </location>
</feature>
<dbReference type="GO" id="GO:0000902">
    <property type="term" value="P:cell morphogenesis"/>
    <property type="evidence" value="ECO:0007669"/>
    <property type="project" value="InterPro"/>
</dbReference>
<accession>A0A4U0TSK7</accession>
<proteinExistence type="predicted"/>
<feature type="domain" description="Cell morphogenesis central region" evidence="4">
    <location>
        <begin position="1206"/>
        <end position="1480"/>
    </location>
</feature>
<dbReference type="Pfam" id="PF14222">
    <property type="entry name" value="MOR2-PAG1_N"/>
    <property type="match status" value="1"/>
</dbReference>